<evidence type="ECO:0000313" key="10">
    <source>
        <dbReference type="Proteomes" id="UP000306113"/>
    </source>
</evidence>
<evidence type="ECO:0000256" key="8">
    <source>
        <dbReference type="SAM" id="SignalP"/>
    </source>
</evidence>
<dbReference type="SUPFAM" id="SSF56935">
    <property type="entry name" value="Porins"/>
    <property type="match status" value="1"/>
</dbReference>
<protein>
    <recommendedName>
        <fullName evidence="11">Long-chain fatty acid transporter</fullName>
    </recommendedName>
</protein>
<organism evidence="9 10">
    <name type="scientific">Thalassobius vesicularis</name>
    <dbReference type="NCBI Taxonomy" id="1294297"/>
    <lineage>
        <taxon>Bacteria</taxon>
        <taxon>Pseudomonadati</taxon>
        <taxon>Pseudomonadota</taxon>
        <taxon>Alphaproteobacteria</taxon>
        <taxon>Rhodobacterales</taxon>
        <taxon>Roseobacteraceae</taxon>
        <taxon>Thalassovita</taxon>
    </lineage>
</organism>
<keyword evidence="6" id="KW-0472">Membrane</keyword>
<keyword evidence="3" id="KW-1134">Transmembrane beta strand</keyword>
<keyword evidence="7" id="KW-0998">Cell outer membrane</keyword>
<dbReference type="PANTHER" id="PTHR35093">
    <property type="entry name" value="OUTER MEMBRANE PROTEIN NMB0088-RELATED"/>
    <property type="match status" value="1"/>
</dbReference>
<evidence type="ECO:0000256" key="5">
    <source>
        <dbReference type="ARBA" id="ARBA00022729"/>
    </source>
</evidence>
<dbReference type="RefSeq" id="WP_136338844.1">
    <property type="nucleotide sequence ID" value="NZ_SSMD01000003.1"/>
</dbReference>
<evidence type="ECO:0000256" key="1">
    <source>
        <dbReference type="ARBA" id="ARBA00004571"/>
    </source>
</evidence>
<evidence type="ECO:0000256" key="4">
    <source>
        <dbReference type="ARBA" id="ARBA00022692"/>
    </source>
</evidence>
<dbReference type="Gene3D" id="2.40.160.60">
    <property type="entry name" value="Outer membrane protein transport protein (OMPP1/FadL/TodX)"/>
    <property type="match status" value="1"/>
</dbReference>
<evidence type="ECO:0000256" key="3">
    <source>
        <dbReference type="ARBA" id="ARBA00022452"/>
    </source>
</evidence>
<evidence type="ECO:0000256" key="7">
    <source>
        <dbReference type="ARBA" id="ARBA00023237"/>
    </source>
</evidence>
<comment type="subcellular location">
    <subcellularLocation>
        <location evidence="1">Cell outer membrane</location>
        <topology evidence="1">Multi-pass membrane protein</topology>
    </subcellularLocation>
</comment>
<keyword evidence="4" id="KW-0812">Transmembrane</keyword>
<dbReference type="GO" id="GO:0009279">
    <property type="term" value="C:cell outer membrane"/>
    <property type="evidence" value="ECO:0007669"/>
    <property type="project" value="UniProtKB-SubCell"/>
</dbReference>
<dbReference type="InterPro" id="IPR005017">
    <property type="entry name" value="OMPP1/FadL/TodX"/>
</dbReference>
<feature type="chain" id="PRO_5021003838" description="Long-chain fatty acid transporter" evidence="8">
    <location>
        <begin position="29"/>
        <end position="422"/>
    </location>
</feature>
<dbReference type="EMBL" id="SSMD01000003">
    <property type="protein sequence ID" value="THD74988.1"/>
    <property type="molecule type" value="Genomic_DNA"/>
</dbReference>
<name>A0A4S3MA78_9RHOB</name>
<proteinExistence type="inferred from homology"/>
<dbReference type="OrthoDB" id="9922at2"/>
<gene>
    <name evidence="9" type="ORF">E7681_08530</name>
</gene>
<dbReference type="PANTHER" id="PTHR35093:SF8">
    <property type="entry name" value="OUTER MEMBRANE PROTEIN NMB0088-RELATED"/>
    <property type="match status" value="1"/>
</dbReference>
<reference evidence="9 10" key="1">
    <citation type="submission" date="2019-04" db="EMBL/GenBank/DDBJ databases">
        <title>Draft genome sequence of Youngimonas vesicularis.</title>
        <authorList>
            <person name="Hameed A."/>
        </authorList>
    </citation>
    <scope>NUCLEOTIDE SEQUENCE [LARGE SCALE GENOMIC DNA]</scope>
    <source>
        <strain evidence="9 10">CC-AMW-E</strain>
    </source>
</reference>
<dbReference type="Proteomes" id="UP000306113">
    <property type="component" value="Unassembled WGS sequence"/>
</dbReference>
<evidence type="ECO:0008006" key="11">
    <source>
        <dbReference type="Google" id="ProtNLM"/>
    </source>
</evidence>
<keyword evidence="5 8" id="KW-0732">Signal</keyword>
<sequence>MTIKSLCRRSTAGAAVALGLLAGSPALATNGYFANGYGGASKGLAGSGVAVPTGVLGLAQNPAMGMKVGNQAGFCLTIFAPERGFDVSGAGGLTPGSYTSANDIFAIPCGGVNFKLNDRSSLGLFMFGNGGMNTEYSSNVFVPGFGLAGSTPLGVNLEQLFISLNYSYQVSDQLTLGIAPVFAVQRFSATGFENFSAFSMDPTRLTNNGDSWSTGGGVNLGLLYEPNQAWSIGVAYRSRMQMSNFDEYAGLFAEQGDFDVPPVATIGAAYTPPSNPRWTLSGEVQRIFYSDVAAISNSGAVITTPFGADDGPGFGWKDMDVLRLAAIYRHSDKLTLRGGVSFASQFIESQEALLNIVAPATPRLHISVGASYQINERWGITTSFTHVPNATVTGTNPSLAPTQPVTLRMNQNEFAIGMTYRW</sequence>
<keyword evidence="10" id="KW-1185">Reference proteome</keyword>
<dbReference type="AlphaFoldDB" id="A0A4S3MA78"/>
<dbReference type="GO" id="GO:0015483">
    <property type="term" value="F:long-chain fatty acid transporting porin activity"/>
    <property type="evidence" value="ECO:0007669"/>
    <property type="project" value="TreeGrafter"/>
</dbReference>
<evidence type="ECO:0000256" key="6">
    <source>
        <dbReference type="ARBA" id="ARBA00023136"/>
    </source>
</evidence>
<comment type="caution">
    <text evidence="9">The sequence shown here is derived from an EMBL/GenBank/DDBJ whole genome shotgun (WGS) entry which is preliminary data.</text>
</comment>
<comment type="similarity">
    <text evidence="2">Belongs to the OmpP1/FadL family.</text>
</comment>
<evidence type="ECO:0000256" key="2">
    <source>
        <dbReference type="ARBA" id="ARBA00008163"/>
    </source>
</evidence>
<evidence type="ECO:0000313" key="9">
    <source>
        <dbReference type="EMBL" id="THD74988.1"/>
    </source>
</evidence>
<accession>A0A4S3MA78</accession>
<dbReference type="Pfam" id="PF03349">
    <property type="entry name" value="Toluene_X"/>
    <property type="match status" value="1"/>
</dbReference>
<feature type="signal peptide" evidence="8">
    <location>
        <begin position="1"/>
        <end position="28"/>
    </location>
</feature>